<gene>
    <name evidence="1" type="ORF">AB1Y20_013078</name>
</gene>
<dbReference type="EMBL" id="JBGBPQ010000023">
    <property type="protein sequence ID" value="KAL1500421.1"/>
    <property type="molecule type" value="Genomic_DNA"/>
</dbReference>
<dbReference type="AlphaFoldDB" id="A0AB34IM41"/>
<dbReference type="Proteomes" id="UP001515480">
    <property type="component" value="Unassembled WGS sequence"/>
</dbReference>
<dbReference type="Gene3D" id="3.40.50.150">
    <property type="entry name" value="Vaccinia Virus protein VP39"/>
    <property type="match status" value="1"/>
</dbReference>
<dbReference type="InterPro" id="IPR029063">
    <property type="entry name" value="SAM-dependent_MTases_sf"/>
</dbReference>
<name>A0AB34IM41_PRYPA</name>
<comment type="caution">
    <text evidence="1">The sequence shown here is derived from an EMBL/GenBank/DDBJ whole genome shotgun (WGS) entry which is preliminary data.</text>
</comment>
<keyword evidence="2" id="KW-1185">Reference proteome</keyword>
<organism evidence="1 2">
    <name type="scientific">Prymnesium parvum</name>
    <name type="common">Toxic golden alga</name>
    <dbReference type="NCBI Taxonomy" id="97485"/>
    <lineage>
        <taxon>Eukaryota</taxon>
        <taxon>Haptista</taxon>
        <taxon>Haptophyta</taxon>
        <taxon>Prymnesiophyceae</taxon>
        <taxon>Prymnesiales</taxon>
        <taxon>Prymnesiaceae</taxon>
        <taxon>Prymnesium</taxon>
    </lineage>
</organism>
<evidence type="ECO:0008006" key="3">
    <source>
        <dbReference type="Google" id="ProtNLM"/>
    </source>
</evidence>
<protein>
    <recommendedName>
        <fullName evidence="3">Methyltransferase domain-containing protein</fullName>
    </recommendedName>
</protein>
<reference evidence="1 2" key="1">
    <citation type="journal article" date="2024" name="Science">
        <title>Giant polyketide synthase enzymes in the biosynthesis of giant marine polyether toxins.</title>
        <authorList>
            <person name="Fallon T.R."/>
            <person name="Shende V.V."/>
            <person name="Wierzbicki I.H."/>
            <person name="Pendleton A.L."/>
            <person name="Watervoot N.F."/>
            <person name="Auber R.P."/>
            <person name="Gonzalez D.J."/>
            <person name="Wisecaver J.H."/>
            <person name="Moore B.S."/>
        </authorList>
    </citation>
    <scope>NUCLEOTIDE SEQUENCE [LARGE SCALE GENOMIC DNA]</scope>
    <source>
        <strain evidence="1 2">12B1</strain>
    </source>
</reference>
<evidence type="ECO:0000313" key="1">
    <source>
        <dbReference type="EMBL" id="KAL1500421.1"/>
    </source>
</evidence>
<sequence length="237" mass="25648">MIALAGPTAAAPASSTLSMQRTEAFSQVYSHGHWLNGADGALCRSGWSAVHAGQAAAALAAVGSVLRENNLSAMIDVPVGDGCFAEAALPLLRQSVNLTYQGLDIVPELIESNRKRFGDARTRFTQADVTTLASLPQFASRSLLFSRMMMQHMCNQDVRSVLKLISASNASFALLTTFKTEESFVNTDIGCASSGYRAQDLTKPPFSLPAPREWFDERYPEDHRVGLGLWKLPISLP</sequence>
<accession>A0AB34IM41</accession>
<evidence type="ECO:0000313" key="2">
    <source>
        <dbReference type="Proteomes" id="UP001515480"/>
    </source>
</evidence>
<proteinExistence type="predicted"/>
<dbReference type="SUPFAM" id="SSF53335">
    <property type="entry name" value="S-adenosyl-L-methionine-dependent methyltransferases"/>
    <property type="match status" value="1"/>
</dbReference>